<protein>
    <submittedName>
        <fullName evidence="4">Extracellular solute-binding protein, family 3</fullName>
    </submittedName>
</protein>
<name>A0A0P9QQ85_PSESX</name>
<dbReference type="Proteomes" id="UP000050356">
    <property type="component" value="Unassembled WGS sequence"/>
</dbReference>
<dbReference type="Gene3D" id="3.40.190.10">
    <property type="entry name" value="Periplasmic binding protein-like II"/>
    <property type="match status" value="2"/>
</dbReference>
<organism evidence="4 5">
    <name type="scientific">Pseudomonas syringae pv. cerasicola</name>
    <dbReference type="NCBI Taxonomy" id="264451"/>
    <lineage>
        <taxon>Bacteria</taxon>
        <taxon>Pseudomonadati</taxon>
        <taxon>Pseudomonadota</taxon>
        <taxon>Gammaproteobacteria</taxon>
        <taxon>Pseudomonadales</taxon>
        <taxon>Pseudomonadaceae</taxon>
        <taxon>Pseudomonas</taxon>
        <taxon>Pseudomonas syringae</taxon>
    </lineage>
</organism>
<dbReference type="EMBL" id="LJQA01000119">
    <property type="protein sequence ID" value="KPX00001.1"/>
    <property type="molecule type" value="Genomic_DNA"/>
</dbReference>
<comment type="caution">
    <text evidence="4">The sequence shown here is derived from an EMBL/GenBank/DDBJ whole genome shotgun (WGS) entry which is preliminary data.</text>
</comment>
<evidence type="ECO:0000259" key="3">
    <source>
        <dbReference type="Pfam" id="PF00497"/>
    </source>
</evidence>
<keyword evidence="2" id="KW-0732">Signal</keyword>
<dbReference type="PANTHER" id="PTHR35936:SF6">
    <property type="entry name" value="AMINO ACID ABC TRANSPORTER SUBSTRATE-BINDING PAAT FAMILY PROTEIN"/>
    <property type="match status" value="1"/>
</dbReference>
<sequence length="299" mass="32539">MPADCLRYIAPDRAGFLSGIKGFFMAHPRLLSSLFLGLVMLPTLSFAAGKCERLIVTGSPDAPPYLWRDPQDPRHLMGANADLLTQAAGELGIKVEFLYGGKRSQALEEVRTGRMDLLADAPFNAAQLESLDYIHPPIVQNDIMVWTRHDHSVPFNTLDELHDHPGAMSEKTRLTPSFEAAAKQHLSLTRLPGLTPAFQKLALGEVDYVLAGRYAGMVMVQTLGLSADLAAQPLPVDTPGFYLALSFNSACNEPWLRGQLAKKMTESAASGLAGDVIRHNLELWKAQLLQPASASAPDK</sequence>
<evidence type="ECO:0000256" key="2">
    <source>
        <dbReference type="ARBA" id="ARBA00022729"/>
    </source>
</evidence>
<evidence type="ECO:0000256" key="1">
    <source>
        <dbReference type="ARBA" id="ARBA00010333"/>
    </source>
</evidence>
<reference evidence="4 5" key="1">
    <citation type="submission" date="2015-09" db="EMBL/GenBank/DDBJ databases">
        <title>Genome announcement of multiple Pseudomonas syringae strains.</title>
        <authorList>
            <person name="Thakur S."/>
            <person name="Wang P.W."/>
            <person name="Gong Y."/>
            <person name="Weir B.S."/>
            <person name="Guttman D.S."/>
        </authorList>
    </citation>
    <scope>NUCLEOTIDE SEQUENCE [LARGE SCALE GENOMIC DNA]</scope>
    <source>
        <strain evidence="4 5">ICMP17524</strain>
    </source>
</reference>
<proteinExistence type="inferred from homology"/>
<dbReference type="PATRIC" id="fig|264451.4.peg.813"/>
<dbReference type="PANTHER" id="PTHR35936">
    <property type="entry name" value="MEMBRANE-BOUND LYTIC MUREIN TRANSGLYCOSYLASE F"/>
    <property type="match status" value="1"/>
</dbReference>
<evidence type="ECO:0000313" key="5">
    <source>
        <dbReference type="Proteomes" id="UP000050356"/>
    </source>
</evidence>
<evidence type="ECO:0000313" key="4">
    <source>
        <dbReference type="EMBL" id="KPX00001.1"/>
    </source>
</evidence>
<dbReference type="InterPro" id="IPR001638">
    <property type="entry name" value="Solute-binding_3/MltF_N"/>
</dbReference>
<dbReference type="SUPFAM" id="SSF53850">
    <property type="entry name" value="Periplasmic binding protein-like II"/>
    <property type="match status" value="1"/>
</dbReference>
<gene>
    <name evidence="4" type="ORF">ALO50_100699</name>
</gene>
<dbReference type="AlphaFoldDB" id="A0A0P9QQ85"/>
<comment type="similarity">
    <text evidence="1">Belongs to the bacterial solute-binding protein 3 family.</text>
</comment>
<accession>A0A0P9QQ85</accession>
<dbReference type="Pfam" id="PF00497">
    <property type="entry name" value="SBP_bac_3"/>
    <property type="match status" value="1"/>
</dbReference>
<feature type="domain" description="Solute-binding protein family 3/N-terminal" evidence="3">
    <location>
        <begin position="54"/>
        <end position="185"/>
    </location>
</feature>